<name>A0A1H7G0V3_9RHOB</name>
<dbReference type="RefSeq" id="WP_093030571.1">
    <property type="nucleotide sequence ID" value="NZ_FOAG01000001.1"/>
</dbReference>
<dbReference type="Pfam" id="PF01266">
    <property type="entry name" value="DAO"/>
    <property type="match status" value="1"/>
</dbReference>
<dbReference type="AlphaFoldDB" id="A0A1H7G0V3"/>
<feature type="domain" description="FAD dependent oxidoreductase" evidence="2">
    <location>
        <begin position="34"/>
        <end position="387"/>
    </location>
</feature>
<dbReference type="Gene3D" id="3.50.50.60">
    <property type="entry name" value="FAD/NAD(P)-binding domain"/>
    <property type="match status" value="1"/>
</dbReference>
<protein>
    <submittedName>
        <fullName evidence="3">Glycine/D-amino acid oxidase</fullName>
    </submittedName>
</protein>
<dbReference type="EMBL" id="FOAG01000001">
    <property type="protein sequence ID" value="SEK30080.1"/>
    <property type="molecule type" value="Genomic_DNA"/>
</dbReference>
<dbReference type="Gene3D" id="3.30.9.10">
    <property type="entry name" value="D-Amino Acid Oxidase, subunit A, domain 2"/>
    <property type="match status" value="1"/>
</dbReference>
<sequence length="442" mass="48334">MRIEWAPEADLGTPYWWSALDAPEAGEGLPETCDLLVIGAGYAGLSAALAAHDCGARVVVVDAGEPGHGASTRNGGMFGAHPRLGWEALNARFGAETADALFAEAKPALDWAKDLIAREGIDCDLQQTGRIQLAYTPAHFETQKHLARTIAEKSEVEARIVERADLGQEIATEKYHGGLLFPEHCAIHPAKFHQGLLRAVRGRGVPVVGHAGVTAFSRAGGHYDVQTAKGPIRAERIVLATNGYTSRPFRWHMARVFPLPSYIIATEELPANLIGHIAPGRRMMVETRARHSYFRISPDGRRVIFGGRASMAEVGPERAAEQLYRTMLGIWPELAGTRLSHSWRGYTGYTFSHMPYVGQHEGLHYAMGFSGSGTVMAPWLGSKAAYRAMGDARGQTAYAATTLSRSWLHPGERPHFLRAANLWYRQVVDRVENWQAGPGREG</sequence>
<organism evidence="3 4">
    <name type="scientific">Roseovarius azorensis</name>
    <dbReference type="NCBI Taxonomy" id="1287727"/>
    <lineage>
        <taxon>Bacteria</taxon>
        <taxon>Pseudomonadati</taxon>
        <taxon>Pseudomonadota</taxon>
        <taxon>Alphaproteobacteria</taxon>
        <taxon>Rhodobacterales</taxon>
        <taxon>Roseobacteraceae</taxon>
        <taxon>Roseovarius</taxon>
    </lineage>
</organism>
<dbReference type="PANTHER" id="PTHR13847:SF281">
    <property type="entry name" value="FAD DEPENDENT OXIDOREDUCTASE DOMAIN-CONTAINING PROTEIN"/>
    <property type="match status" value="1"/>
</dbReference>
<dbReference type="STRING" id="1287727.SAMN05443999_101168"/>
<dbReference type="PANTHER" id="PTHR13847">
    <property type="entry name" value="SARCOSINE DEHYDROGENASE-RELATED"/>
    <property type="match status" value="1"/>
</dbReference>
<dbReference type="SUPFAM" id="SSF51905">
    <property type="entry name" value="FAD/NAD(P)-binding domain"/>
    <property type="match status" value="1"/>
</dbReference>
<dbReference type="Proteomes" id="UP000199582">
    <property type="component" value="Unassembled WGS sequence"/>
</dbReference>
<keyword evidence="1" id="KW-0560">Oxidoreductase</keyword>
<evidence type="ECO:0000313" key="3">
    <source>
        <dbReference type="EMBL" id="SEK30080.1"/>
    </source>
</evidence>
<dbReference type="InterPro" id="IPR036188">
    <property type="entry name" value="FAD/NAD-bd_sf"/>
</dbReference>
<dbReference type="GO" id="GO:0005737">
    <property type="term" value="C:cytoplasm"/>
    <property type="evidence" value="ECO:0007669"/>
    <property type="project" value="TreeGrafter"/>
</dbReference>
<keyword evidence="4" id="KW-1185">Reference proteome</keyword>
<evidence type="ECO:0000256" key="1">
    <source>
        <dbReference type="ARBA" id="ARBA00023002"/>
    </source>
</evidence>
<dbReference type="GO" id="GO:0016491">
    <property type="term" value="F:oxidoreductase activity"/>
    <property type="evidence" value="ECO:0007669"/>
    <property type="project" value="UniProtKB-KW"/>
</dbReference>
<gene>
    <name evidence="3" type="ORF">SAMN05443999_101168</name>
</gene>
<dbReference type="OrthoDB" id="9806601at2"/>
<proteinExistence type="predicted"/>
<dbReference type="InterPro" id="IPR006076">
    <property type="entry name" value="FAD-dep_OxRdtase"/>
</dbReference>
<accession>A0A1H7G0V3</accession>
<evidence type="ECO:0000313" key="4">
    <source>
        <dbReference type="Proteomes" id="UP000199582"/>
    </source>
</evidence>
<evidence type="ECO:0000259" key="2">
    <source>
        <dbReference type="Pfam" id="PF01266"/>
    </source>
</evidence>
<reference evidence="3 4" key="1">
    <citation type="submission" date="2016-10" db="EMBL/GenBank/DDBJ databases">
        <authorList>
            <person name="de Groot N.N."/>
        </authorList>
    </citation>
    <scope>NUCLEOTIDE SEQUENCE [LARGE SCALE GENOMIC DNA]</scope>
    <source>
        <strain evidence="3 4">DSM 100674</strain>
    </source>
</reference>